<keyword evidence="8 10" id="KW-0961">Cell wall biogenesis/degradation</keyword>
<dbReference type="InterPro" id="IPR000755">
    <property type="entry name" value="A_A_dipeptidase"/>
</dbReference>
<dbReference type="OrthoDB" id="9801430at2"/>
<keyword evidence="13" id="KW-1185">Reference proteome</keyword>
<evidence type="ECO:0000256" key="2">
    <source>
        <dbReference type="ARBA" id="ARBA00022670"/>
    </source>
</evidence>
<gene>
    <name evidence="12" type="ORF">DPQ33_00070</name>
</gene>
<evidence type="ECO:0000256" key="8">
    <source>
        <dbReference type="ARBA" id="ARBA00023316"/>
    </source>
</evidence>
<dbReference type="GO" id="GO:0160237">
    <property type="term" value="F:D-Ala-D-Ala dipeptidase activity"/>
    <property type="evidence" value="ECO:0007669"/>
    <property type="project" value="UniProtKB-EC"/>
</dbReference>
<dbReference type="Gene3D" id="3.30.1380.10">
    <property type="match status" value="1"/>
</dbReference>
<evidence type="ECO:0000256" key="4">
    <source>
        <dbReference type="ARBA" id="ARBA00022801"/>
    </source>
</evidence>
<evidence type="ECO:0000256" key="9">
    <source>
        <dbReference type="HAMAP-Rule" id="MF_01924"/>
    </source>
</evidence>
<dbReference type="AlphaFoldDB" id="A0A7M3MJR5"/>
<evidence type="ECO:0000256" key="10">
    <source>
        <dbReference type="PIRNR" id="PIRNR026671"/>
    </source>
</evidence>
<comment type="caution">
    <text evidence="12">The sequence shown here is derived from an EMBL/GenBank/DDBJ whole genome shotgun (WGS) entry which is preliminary data.</text>
</comment>
<evidence type="ECO:0000313" key="13">
    <source>
        <dbReference type="Proteomes" id="UP000448292"/>
    </source>
</evidence>
<dbReference type="CDD" id="cd14817">
    <property type="entry name" value="D-Ala-D-Ala_dipeptidase_VanX"/>
    <property type="match status" value="1"/>
</dbReference>
<organism evidence="12 13">
    <name type="scientific">Oceanidesulfovibrio indonesiensis</name>
    <dbReference type="NCBI Taxonomy" id="54767"/>
    <lineage>
        <taxon>Bacteria</taxon>
        <taxon>Pseudomonadati</taxon>
        <taxon>Thermodesulfobacteriota</taxon>
        <taxon>Desulfovibrionia</taxon>
        <taxon>Desulfovibrionales</taxon>
        <taxon>Desulfovibrionaceae</taxon>
        <taxon>Oceanidesulfovibrio</taxon>
    </lineage>
</organism>
<dbReference type="PANTHER" id="PTHR43126:SF1">
    <property type="entry name" value="D-ALANYL-D-ALANINE DIPEPTIDASE"/>
    <property type="match status" value="1"/>
</dbReference>
<evidence type="ECO:0000256" key="1">
    <source>
        <dbReference type="ARBA" id="ARBA00001362"/>
    </source>
</evidence>
<evidence type="ECO:0000256" key="6">
    <source>
        <dbReference type="ARBA" id="ARBA00022997"/>
    </source>
</evidence>
<dbReference type="PANTHER" id="PTHR43126">
    <property type="entry name" value="D-ALANYL-D-ALANINE DIPEPTIDASE"/>
    <property type="match status" value="1"/>
</dbReference>
<reference evidence="12 13" key="1">
    <citation type="submission" date="2018-06" db="EMBL/GenBank/DDBJ databases">
        <title>Complete genome of Desulfovibrio indonesiensis P37SLT.</title>
        <authorList>
            <person name="Crispim J.S."/>
            <person name="Vidigal P.M.P."/>
            <person name="Silva L.C.F."/>
            <person name="Laguardia C.N."/>
            <person name="Araujo L.C."/>
            <person name="Dias R.S."/>
            <person name="Sousa M.P."/>
            <person name="Paula S.O."/>
            <person name="Silva C."/>
        </authorList>
    </citation>
    <scope>NUCLEOTIDE SEQUENCE [LARGE SCALE GENOMIC DNA]</scope>
    <source>
        <strain evidence="12 13">P37SLT</strain>
    </source>
</reference>
<dbReference type="PIRSF" id="PIRSF026671">
    <property type="entry name" value="AA_dipeptidase"/>
    <property type="match status" value="1"/>
</dbReference>
<comment type="catalytic activity">
    <reaction evidence="1 9 10">
        <text>D-alanyl-D-alanine + H2O = 2 D-alanine</text>
        <dbReference type="Rhea" id="RHEA:20661"/>
        <dbReference type="ChEBI" id="CHEBI:15377"/>
        <dbReference type="ChEBI" id="CHEBI:57416"/>
        <dbReference type="ChEBI" id="CHEBI:57822"/>
        <dbReference type="EC" id="3.4.13.22"/>
    </reaction>
</comment>
<accession>A0A7M3MJR5</accession>
<keyword evidence="5 9" id="KW-0862">Zinc</keyword>
<protein>
    <recommendedName>
        <fullName evidence="9 10">D-alanyl-D-alanine dipeptidase</fullName>
        <shortName evidence="9 10">D-Ala-D-Ala dipeptidase</shortName>
        <ecNumber evidence="9 10">3.4.13.22</ecNumber>
    </recommendedName>
</protein>
<proteinExistence type="inferred from homology"/>
<sequence length="228" mass="25674">MTIQSRVSVLSCIALLLVAVGAAASELPEGFVHLDEAAPGVAQEVRYYGEDNFVGAQVDGYLAPRIIATRQVAEALQKVQERLEPFGLGLKVFDAYRPQRAVDHFVRWAEDLEDTATKARYYPDVPKDELFEQDYIASRSGHSRGSAVDLTIISLDDGVELDMGSGFDFFGPISWPDSREVGTQQRANRLLLRTLMLEHGFNPYPREWWHFSLADEPFPNTYFDFPVQ</sequence>
<evidence type="ECO:0000256" key="11">
    <source>
        <dbReference type="SAM" id="SignalP"/>
    </source>
</evidence>
<feature type="site" description="Transition state stabilizer" evidence="9">
    <location>
        <position position="97"/>
    </location>
</feature>
<keyword evidence="4 9" id="KW-0378">Hydrolase</keyword>
<dbReference type="RefSeq" id="WP_144301136.1">
    <property type="nucleotide sequence ID" value="NZ_QMIE01000001.1"/>
</dbReference>
<feature type="chain" id="PRO_5029759525" description="D-alanyl-D-alanine dipeptidase" evidence="11">
    <location>
        <begin position="25"/>
        <end position="228"/>
    </location>
</feature>
<dbReference type="Proteomes" id="UP000448292">
    <property type="component" value="Unassembled WGS sequence"/>
</dbReference>
<evidence type="ECO:0000256" key="5">
    <source>
        <dbReference type="ARBA" id="ARBA00022833"/>
    </source>
</evidence>
<keyword evidence="2 9" id="KW-0645">Protease</keyword>
<keyword evidence="6 9" id="KW-0224">Dipeptidase</keyword>
<name>A0A7M3MJR5_9BACT</name>
<feature type="active site" description="Proton donor/acceptor" evidence="9">
    <location>
        <position position="207"/>
    </location>
</feature>
<evidence type="ECO:0000256" key="3">
    <source>
        <dbReference type="ARBA" id="ARBA00022723"/>
    </source>
</evidence>
<dbReference type="GO" id="GO:0008270">
    <property type="term" value="F:zinc ion binding"/>
    <property type="evidence" value="ECO:0007669"/>
    <property type="project" value="UniProtKB-UniRule"/>
</dbReference>
<dbReference type="GO" id="GO:0006508">
    <property type="term" value="P:proteolysis"/>
    <property type="evidence" value="ECO:0007669"/>
    <property type="project" value="UniProtKB-KW"/>
</dbReference>
<comment type="similarity">
    <text evidence="9 10">Belongs to the peptidase M15D family.</text>
</comment>
<dbReference type="InterPro" id="IPR009045">
    <property type="entry name" value="Zn_M74/Hedgehog-like"/>
</dbReference>
<dbReference type="HAMAP" id="MF_01924">
    <property type="entry name" value="A_A_dipeptidase"/>
    <property type="match status" value="1"/>
</dbReference>
<evidence type="ECO:0000313" key="12">
    <source>
        <dbReference type="EMBL" id="TVM19672.1"/>
    </source>
</evidence>
<dbReference type="EMBL" id="QMIE01000001">
    <property type="protein sequence ID" value="TVM19672.1"/>
    <property type="molecule type" value="Genomic_DNA"/>
</dbReference>
<feature type="binding site" evidence="9">
    <location>
        <position position="210"/>
    </location>
    <ligand>
        <name>Zn(2+)</name>
        <dbReference type="ChEBI" id="CHEBI:29105"/>
        <note>catalytic</note>
    </ligand>
</feature>
<keyword evidence="11" id="KW-0732">Signal</keyword>
<feature type="binding site" evidence="9">
    <location>
        <position position="149"/>
    </location>
    <ligand>
        <name>Zn(2+)</name>
        <dbReference type="ChEBI" id="CHEBI:29105"/>
        <note>catalytic</note>
    </ligand>
</feature>
<dbReference type="Pfam" id="PF01427">
    <property type="entry name" value="Peptidase_M15"/>
    <property type="match status" value="1"/>
</dbReference>
<feature type="signal peptide" evidence="11">
    <location>
        <begin position="1"/>
        <end position="24"/>
    </location>
</feature>
<keyword evidence="3 9" id="KW-0479">Metal-binding</keyword>
<dbReference type="EC" id="3.4.13.22" evidence="9 10"/>
<keyword evidence="7 9" id="KW-0482">Metalloprotease</keyword>
<evidence type="ECO:0000256" key="7">
    <source>
        <dbReference type="ARBA" id="ARBA00023049"/>
    </source>
</evidence>
<comment type="function">
    <text evidence="9 10">Catalyzes hydrolysis of the D-alanyl-D-alanine dipeptide.</text>
</comment>
<dbReference type="GO" id="GO:0071555">
    <property type="term" value="P:cell wall organization"/>
    <property type="evidence" value="ECO:0007669"/>
    <property type="project" value="UniProtKB-KW"/>
</dbReference>
<dbReference type="SUPFAM" id="SSF55166">
    <property type="entry name" value="Hedgehog/DD-peptidase"/>
    <property type="match status" value="1"/>
</dbReference>
<dbReference type="GO" id="GO:0008237">
    <property type="term" value="F:metallopeptidase activity"/>
    <property type="evidence" value="ECO:0007669"/>
    <property type="project" value="UniProtKB-KW"/>
</dbReference>
<feature type="binding site" evidence="9">
    <location>
        <position position="142"/>
    </location>
    <ligand>
        <name>Zn(2+)</name>
        <dbReference type="ChEBI" id="CHEBI:29105"/>
        <note>catalytic</note>
    </ligand>
</feature>
<comment type="cofactor">
    <cofactor evidence="9">
        <name>Zn(2+)</name>
        <dbReference type="ChEBI" id="CHEBI:29105"/>
    </cofactor>
    <text evidence="9">Binds 1 zinc ion per subunit.</text>
</comment>